<gene>
    <name evidence="3" type="ORF">BV898_10924</name>
</gene>
<protein>
    <recommendedName>
        <fullName evidence="5">Chitin-binding type-4 domain-containing protein</fullName>
    </recommendedName>
</protein>
<evidence type="ECO:0000256" key="1">
    <source>
        <dbReference type="SAM" id="MobiDB-lite"/>
    </source>
</evidence>
<feature type="region of interest" description="Disordered" evidence="1">
    <location>
        <begin position="73"/>
        <end position="95"/>
    </location>
</feature>
<proteinExistence type="predicted"/>
<keyword evidence="4" id="KW-1185">Reference proteome</keyword>
<feature type="region of interest" description="Disordered" evidence="1">
    <location>
        <begin position="385"/>
        <end position="406"/>
    </location>
</feature>
<evidence type="ECO:0000313" key="4">
    <source>
        <dbReference type="Proteomes" id="UP000192578"/>
    </source>
</evidence>
<accession>A0A1W0WI94</accession>
<comment type="caution">
    <text evidence="3">The sequence shown here is derived from an EMBL/GenBank/DDBJ whole genome shotgun (WGS) entry which is preliminary data.</text>
</comment>
<feature type="chain" id="PRO_5012641885" description="Chitin-binding type-4 domain-containing protein" evidence="2">
    <location>
        <begin position="21"/>
        <end position="476"/>
    </location>
</feature>
<feature type="compositionally biased region" description="Low complexity" evidence="1">
    <location>
        <begin position="73"/>
        <end position="83"/>
    </location>
</feature>
<reference evidence="4" key="1">
    <citation type="submission" date="2017-01" db="EMBL/GenBank/DDBJ databases">
        <title>Comparative genomics of anhydrobiosis in the tardigrade Hypsibius dujardini.</title>
        <authorList>
            <person name="Yoshida Y."/>
            <person name="Koutsovoulos G."/>
            <person name="Laetsch D."/>
            <person name="Stevens L."/>
            <person name="Kumar S."/>
            <person name="Horikawa D."/>
            <person name="Ishino K."/>
            <person name="Komine S."/>
            <person name="Tomita M."/>
            <person name="Blaxter M."/>
            <person name="Arakawa K."/>
        </authorList>
    </citation>
    <scope>NUCLEOTIDE SEQUENCE [LARGE SCALE GENOMIC DNA]</scope>
    <source>
        <strain evidence="4">Z151</strain>
    </source>
</reference>
<sequence>MKLLLVACAVFGIAILPVKAVPLADDANLIGDGSFGTALENVILDRIQQGQALQLSVEDSHKIVFQQESSGCNTCGNNSSSGTPKPNPGNGTNGLFTLIPTSPLGPFNNSGVHVPCGLPVNLPIPGYSLTQITVSLWATNAVLPIQCDNHLTVTDVQTDDPGLSGAINAAHTGAGYVPYVSINPLTLAVVPHDRTGFQPIPDPGNYFTQTICGTCLDQRAFLSNSFCLRITWWGCSGNCVANPAKSCSSSTEFATNPDFSCNGRTAGEVCNYNTQCCGVPTCSATGGTACFDNTACTAPSTCVSTIVAGNCCTLPNPSTSCLIVGGTSCTSNADCDDANLIGDWSFGTAFEDVILNRIQQGQALQLSVEDSHKIIFQQESSGCNTCGNNSSSGTPKPNPGNGTNGLFTLIPTSPLGPFNESGVHVSCGLLMNLPIPGYSLTITWWGCSGNCMANLVKSCSTSTDKGSERVITPRFP</sequence>
<feature type="signal peptide" evidence="2">
    <location>
        <begin position="1"/>
        <end position="20"/>
    </location>
</feature>
<name>A0A1W0WI94_HYPEX</name>
<dbReference type="Proteomes" id="UP000192578">
    <property type="component" value="Unassembled WGS sequence"/>
</dbReference>
<feature type="compositionally biased region" description="Low complexity" evidence="1">
    <location>
        <begin position="385"/>
        <end position="394"/>
    </location>
</feature>
<organism evidence="3 4">
    <name type="scientific">Hypsibius exemplaris</name>
    <name type="common">Freshwater tardigrade</name>
    <dbReference type="NCBI Taxonomy" id="2072580"/>
    <lineage>
        <taxon>Eukaryota</taxon>
        <taxon>Metazoa</taxon>
        <taxon>Ecdysozoa</taxon>
        <taxon>Tardigrada</taxon>
        <taxon>Eutardigrada</taxon>
        <taxon>Parachela</taxon>
        <taxon>Hypsibioidea</taxon>
        <taxon>Hypsibiidae</taxon>
        <taxon>Hypsibius</taxon>
    </lineage>
</organism>
<dbReference type="EMBL" id="MTYJ01000097">
    <property type="protein sequence ID" value="OQV14892.1"/>
    <property type="molecule type" value="Genomic_DNA"/>
</dbReference>
<dbReference type="AlphaFoldDB" id="A0A1W0WI94"/>
<evidence type="ECO:0008006" key="5">
    <source>
        <dbReference type="Google" id="ProtNLM"/>
    </source>
</evidence>
<evidence type="ECO:0000256" key="2">
    <source>
        <dbReference type="SAM" id="SignalP"/>
    </source>
</evidence>
<evidence type="ECO:0000313" key="3">
    <source>
        <dbReference type="EMBL" id="OQV14892.1"/>
    </source>
</evidence>
<keyword evidence="2" id="KW-0732">Signal</keyword>